<evidence type="ECO:0000256" key="7">
    <source>
        <dbReference type="ARBA" id="ARBA00022927"/>
    </source>
</evidence>
<keyword evidence="3" id="KW-0813">Transport</keyword>
<keyword evidence="6" id="KW-0812">Transmembrane</keyword>
<keyword evidence="5" id="KW-0997">Cell inner membrane</keyword>
<evidence type="ECO:0008006" key="12">
    <source>
        <dbReference type="Google" id="ProtNLM"/>
    </source>
</evidence>
<dbReference type="GO" id="GO:0015627">
    <property type="term" value="C:type II protein secretion system complex"/>
    <property type="evidence" value="ECO:0007669"/>
    <property type="project" value="InterPro"/>
</dbReference>
<evidence type="ECO:0000256" key="4">
    <source>
        <dbReference type="ARBA" id="ARBA00022475"/>
    </source>
</evidence>
<keyword evidence="8" id="KW-1133">Transmembrane helix</keyword>
<dbReference type="Proteomes" id="UP000004699">
    <property type="component" value="Unassembled WGS sequence"/>
</dbReference>
<dbReference type="RefSeq" id="WP_009021069.1">
    <property type="nucleotide sequence ID" value="NZ_DS999411.1"/>
</dbReference>
<dbReference type="Pfam" id="PF04612">
    <property type="entry name" value="T2SSM"/>
    <property type="match status" value="1"/>
</dbReference>
<evidence type="ECO:0000256" key="9">
    <source>
        <dbReference type="ARBA" id="ARBA00023136"/>
    </source>
</evidence>
<organism evidence="10 11">
    <name type="scientific">Luminiphilus syltensis NOR5-1B</name>
    <dbReference type="NCBI Taxonomy" id="565045"/>
    <lineage>
        <taxon>Bacteria</taxon>
        <taxon>Pseudomonadati</taxon>
        <taxon>Pseudomonadota</taxon>
        <taxon>Gammaproteobacteria</taxon>
        <taxon>Cellvibrionales</taxon>
        <taxon>Halieaceae</taxon>
        <taxon>Luminiphilus</taxon>
    </lineage>
</organism>
<dbReference type="GO" id="GO:0015628">
    <property type="term" value="P:protein secretion by the type II secretion system"/>
    <property type="evidence" value="ECO:0007669"/>
    <property type="project" value="InterPro"/>
</dbReference>
<dbReference type="InterPro" id="IPR007690">
    <property type="entry name" value="T2SS_GspM"/>
</dbReference>
<evidence type="ECO:0000256" key="1">
    <source>
        <dbReference type="ARBA" id="ARBA00004377"/>
    </source>
</evidence>
<comment type="subcellular location">
    <subcellularLocation>
        <location evidence="1">Cell inner membrane</location>
        <topology evidence="1">Single-pass membrane protein</topology>
    </subcellularLocation>
</comment>
<dbReference type="STRING" id="565045.NOR51B_2275"/>
<keyword evidence="7" id="KW-0653">Protein transport</keyword>
<dbReference type="SUPFAM" id="SSF103054">
    <property type="entry name" value="General secretion pathway protein M, EpsM"/>
    <property type="match status" value="1"/>
</dbReference>
<gene>
    <name evidence="10" type="ORF">NOR51B_2275</name>
</gene>
<protein>
    <recommendedName>
        <fullName evidence="12">General secretion pathway protein M</fullName>
    </recommendedName>
</protein>
<dbReference type="EMBL" id="DS999411">
    <property type="protein sequence ID" value="EED36325.1"/>
    <property type="molecule type" value="Genomic_DNA"/>
</dbReference>
<keyword evidence="4" id="KW-1003">Cell membrane</keyword>
<reference evidence="11" key="1">
    <citation type="journal article" date="2013" name="BMC Microbiol.">
        <title>Taxonomy and evolution of bacteriochlorophyll a-containing members of the OM60/NOR5 clade of marine gammaproteobacteria: description of Luminiphilus syltensis gen. nov., sp. nov., reclassification of Haliea rubra as Pseudohaliea rubra gen. nov., comb. nov., and emendation of Chromatocurvus halotolerans.</title>
        <authorList>
            <person name="Spring S."/>
            <person name="Riedel T."/>
            <person name="Sproer C."/>
            <person name="Yan S."/>
            <person name="Harder J."/>
            <person name="Fuchs B.M."/>
        </authorList>
    </citation>
    <scope>NUCLEOTIDE SEQUENCE [LARGE SCALE GENOMIC DNA]</scope>
    <source>
        <strain evidence="11">NOR51-B</strain>
    </source>
</reference>
<dbReference type="eggNOG" id="COG3149">
    <property type="taxonomic scope" value="Bacteria"/>
</dbReference>
<sequence>MKTWFRQLPQRDQIALLLLAGALSLWLVYQALLMPAKTQRERLLATNDAAAQLLGRVDTKVSQLMYLREQGGSRRSQNITATINSTTRALGIAVQRMQPNSRGEVQIRMEDVDYDLLVRWLHRIEVVEGLLIVEASIAQSGRSGSVNASIRIAQS</sequence>
<evidence type="ECO:0000256" key="5">
    <source>
        <dbReference type="ARBA" id="ARBA00022519"/>
    </source>
</evidence>
<keyword evidence="9" id="KW-0472">Membrane</keyword>
<evidence type="ECO:0000256" key="6">
    <source>
        <dbReference type="ARBA" id="ARBA00022692"/>
    </source>
</evidence>
<comment type="similarity">
    <text evidence="2">Belongs to the GSP M family.</text>
</comment>
<dbReference type="HOGENOM" id="CLU_118900_2_0_6"/>
<evidence type="ECO:0000256" key="8">
    <source>
        <dbReference type="ARBA" id="ARBA00022989"/>
    </source>
</evidence>
<dbReference type="InterPro" id="IPR023229">
    <property type="entry name" value="T2SS_M_periplasmic_sf"/>
</dbReference>
<evidence type="ECO:0000256" key="2">
    <source>
        <dbReference type="ARBA" id="ARBA00010637"/>
    </source>
</evidence>
<name>B8KQL9_9GAMM</name>
<dbReference type="GO" id="GO:0005886">
    <property type="term" value="C:plasma membrane"/>
    <property type="evidence" value="ECO:0007669"/>
    <property type="project" value="UniProtKB-SubCell"/>
</dbReference>
<keyword evidence="11" id="KW-1185">Reference proteome</keyword>
<evidence type="ECO:0000313" key="11">
    <source>
        <dbReference type="Proteomes" id="UP000004699"/>
    </source>
</evidence>
<dbReference type="AlphaFoldDB" id="B8KQL9"/>
<accession>B8KQL9</accession>
<dbReference type="Gene3D" id="3.30.1360.100">
    <property type="entry name" value="General secretion pathway protein M, EpsM"/>
    <property type="match status" value="1"/>
</dbReference>
<evidence type="ECO:0000313" key="10">
    <source>
        <dbReference type="EMBL" id="EED36325.1"/>
    </source>
</evidence>
<proteinExistence type="inferred from homology"/>
<evidence type="ECO:0000256" key="3">
    <source>
        <dbReference type="ARBA" id="ARBA00022448"/>
    </source>
</evidence>